<dbReference type="Proteomes" id="UP000828390">
    <property type="component" value="Unassembled WGS sequence"/>
</dbReference>
<dbReference type="EMBL" id="JAIWYP010000015">
    <property type="protein sequence ID" value="KAH3705523.1"/>
    <property type="molecule type" value="Genomic_DNA"/>
</dbReference>
<keyword evidence="2" id="KW-1185">Reference proteome</keyword>
<evidence type="ECO:0000313" key="2">
    <source>
        <dbReference type="Proteomes" id="UP000828390"/>
    </source>
</evidence>
<protein>
    <submittedName>
        <fullName evidence="1">Uncharacterized protein</fullName>
    </submittedName>
</protein>
<organism evidence="1 2">
    <name type="scientific">Dreissena polymorpha</name>
    <name type="common">Zebra mussel</name>
    <name type="synonym">Mytilus polymorpha</name>
    <dbReference type="NCBI Taxonomy" id="45954"/>
    <lineage>
        <taxon>Eukaryota</taxon>
        <taxon>Metazoa</taxon>
        <taxon>Spiralia</taxon>
        <taxon>Lophotrochozoa</taxon>
        <taxon>Mollusca</taxon>
        <taxon>Bivalvia</taxon>
        <taxon>Autobranchia</taxon>
        <taxon>Heteroconchia</taxon>
        <taxon>Euheterodonta</taxon>
        <taxon>Imparidentia</taxon>
        <taxon>Neoheterodontei</taxon>
        <taxon>Myida</taxon>
        <taxon>Dreissenoidea</taxon>
        <taxon>Dreissenidae</taxon>
        <taxon>Dreissena</taxon>
    </lineage>
</organism>
<reference evidence="1" key="2">
    <citation type="submission" date="2020-11" db="EMBL/GenBank/DDBJ databases">
        <authorList>
            <person name="McCartney M.A."/>
            <person name="Auch B."/>
            <person name="Kono T."/>
            <person name="Mallez S."/>
            <person name="Becker A."/>
            <person name="Gohl D.M."/>
            <person name="Silverstein K.A.T."/>
            <person name="Koren S."/>
            <person name="Bechman K.B."/>
            <person name="Herman A."/>
            <person name="Abrahante J.E."/>
            <person name="Garbe J."/>
        </authorList>
    </citation>
    <scope>NUCLEOTIDE SEQUENCE</scope>
    <source>
        <strain evidence="1">Duluth1</strain>
        <tissue evidence="1">Whole animal</tissue>
    </source>
</reference>
<comment type="caution">
    <text evidence="1">The sequence shown here is derived from an EMBL/GenBank/DDBJ whole genome shotgun (WGS) entry which is preliminary data.</text>
</comment>
<reference evidence="1" key="1">
    <citation type="journal article" date="2019" name="bioRxiv">
        <title>The Genome of the Zebra Mussel, Dreissena polymorpha: A Resource for Invasive Species Research.</title>
        <authorList>
            <person name="McCartney M.A."/>
            <person name="Auch B."/>
            <person name="Kono T."/>
            <person name="Mallez S."/>
            <person name="Zhang Y."/>
            <person name="Obille A."/>
            <person name="Becker A."/>
            <person name="Abrahante J.E."/>
            <person name="Garbe J."/>
            <person name="Badalamenti J.P."/>
            <person name="Herman A."/>
            <person name="Mangelson H."/>
            <person name="Liachko I."/>
            <person name="Sullivan S."/>
            <person name="Sone E.D."/>
            <person name="Koren S."/>
            <person name="Silverstein K.A.T."/>
            <person name="Beckman K.B."/>
            <person name="Gohl D.M."/>
        </authorList>
    </citation>
    <scope>NUCLEOTIDE SEQUENCE</scope>
    <source>
        <strain evidence="1">Duluth1</strain>
        <tissue evidence="1">Whole animal</tissue>
    </source>
</reference>
<evidence type="ECO:0000313" key="1">
    <source>
        <dbReference type="EMBL" id="KAH3705523.1"/>
    </source>
</evidence>
<proteinExistence type="predicted"/>
<gene>
    <name evidence="1" type="ORF">DPMN_080599</name>
</gene>
<accession>A0A9D3YWQ3</accession>
<sequence>MTGIWNQGDSGLEEIFYALFYMGKNGTGQFVWFREDSGIERIRFRGFPLY</sequence>
<name>A0A9D3YWQ3_DREPO</name>
<dbReference type="AlphaFoldDB" id="A0A9D3YWQ3"/>